<dbReference type="EMBL" id="VIAR01000014">
    <property type="protein sequence ID" value="TQD34339.1"/>
    <property type="molecule type" value="Genomic_DNA"/>
</dbReference>
<gene>
    <name evidence="3" type="ORF">FKR84_11915</name>
</gene>
<keyword evidence="1" id="KW-0472">Membrane</keyword>
<dbReference type="Proteomes" id="UP000317169">
    <property type="component" value="Unassembled WGS sequence"/>
</dbReference>
<name>A0A507ZB75_9FLAO</name>
<proteinExistence type="predicted"/>
<sequence length="67" mass="7041">MKRSFKNTISTALVVFGLLFISNAYAQPGFPGGNDDVDDENPAAPIDSLLLAGLVAGTALGYKKLKK</sequence>
<feature type="signal peptide" evidence="2">
    <location>
        <begin position="1"/>
        <end position="26"/>
    </location>
</feature>
<keyword evidence="4" id="KW-1185">Reference proteome</keyword>
<evidence type="ECO:0008006" key="5">
    <source>
        <dbReference type="Google" id="ProtNLM"/>
    </source>
</evidence>
<dbReference type="AlphaFoldDB" id="A0A507ZB75"/>
<organism evidence="3 4">
    <name type="scientific">Haloflavibacter putidus</name>
    <dbReference type="NCBI Taxonomy" id="2576776"/>
    <lineage>
        <taxon>Bacteria</taxon>
        <taxon>Pseudomonadati</taxon>
        <taxon>Bacteroidota</taxon>
        <taxon>Flavobacteriia</taxon>
        <taxon>Flavobacteriales</taxon>
        <taxon>Flavobacteriaceae</taxon>
        <taxon>Haloflavibacter</taxon>
    </lineage>
</organism>
<keyword evidence="1" id="KW-1133">Transmembrane helix</keyword>
<feature type="transmembrane region" description="Helical" evidence="1">
    <location>
        <begin position="42"/>
        <end position="62"/>
    </location>
</feature>
<evidence type="ECO:0000256" key="2">
    <source>
        <dbReference type="SAM" id="SignalP"/>
    </source>
</evidence>
<evidence type="ECO:0000313" key="4">
    <source>
        <dbReference type="Proteomes" id="UP000317169"/>
    </source>
</evidence>
<dbReference type="RefSeq" id="WP_141422544.1">
    <property type="nucleotide sequence ID" value="NZ_VIAR01000014.1"/>
</dbReference>
<reference evidence="3 4" key="1">
    <citation type="submission" date="2019-06" db="EMBL/GenBank/DDBJ databases">
        <title>Flavibacter putida gen. nov., sp. nov., a novel marine bacterium of the family Flavobacteriaceae isolated from coastal seawater.</title>
        <authorList>
            <person name="Feng X."/>
        </authorList>
    </citation>
    <scope>NUCLEOTIDE SEQUENCE [LARGE SCALE GENOMIC DNA]</scope>
    <source>
        <strain evidence="3 4">PLHSN227</strain>
    </source>
</reference>
<feature type="chain" id="PRO_5021457380" description="PEP-CTERM protein-sorting domain-containing protein" evidence="2">
    <location>
        <begin position="27"/>
        <end position="67"/>
    </location>
</feature>
<comment type="caution">
    <text evidence="3">The sequence shown here is derived from an EMBL/GenBank/DDBJ whole genome shotgun (WGS) entry which is preliminary data.</text>
</comment>
<protein>
    <recommendedName>
        <fullName evidence="5">PEP-CTERM protein-sorting domain-containing protein</fullName>
    </recommendedName>
</protein>
<evidence type="ECO:0000256" key="1">
    <source>
        <dbReference type="SAM" id="Phobius"/>
    </source>
</evidence>
<keyword evidence="1" id="KW-0812">Transmembrane</keyword>
<evidence type="ECO:0000313" key="3">
    <source>
        <dbReference type="EMBL" id="TQD34339.1"/>
    </source>
</evidence>
<accession>A0A507ZB75</accession>
<keyword evidence="2" id="KW-0732">Signal</keyword>